<dbReference type="Gene3D" id="1.25.40.10">
    <property type="entry name" value="Tetratricopeptide repeat domain"/>
    <property type="match status" value="1"/>
</dbReference>
<comment type="caution">
    <text evidence="1">The sequence shown here is derived from an EMBL/GenBank/DDBJ whole genome shotgun (WGS) entry which is preliminary data.</text>
</comment>
<dbReference type="InterPro" id="IPR006597">
    <property type="entry name" value="Sel1-like"/>
</dbReference>
<gene>
    <name evidence="1" type="ORF">LCGC14_0183450</name>
</gene>
<dbReference type="InterPro" id="IPR011990">
    <property type="entry name" value="TPR-like_helical_dom_sf"/>
</dbReference>
<proteinExistence type="predicted"/>
<accession>A0A0F9XRX2</accession>
<sequence>MTDRDKSYDPGIYAALGEKSRAGDMNAFEAIKQGAAQGHGYAQLELGFNYAKGSCVKQDNRLAAQWYEKAAAQGVLNAQFNLGCLHYLGQGCKRSVVDALHWFKMAADGGHERAKQNLIPMQMEAELTAEEHAIWAARGINKAPGIVKYDLAHGYLAELKALAADPEVRQGLRAAATDGRYGLAKAAEIGQALTLVYNVSSSTPLAVEKVLYCAANNDWQAFETMPAQQAIR</sequence>
<reference evidence="1" key="1">
    <citation type="journal article" date="2015" name="Nature">
        <title>Complex archaea that bridge the gap between prokaryotes and eukaryotes.</title>
        <authorList>
            <person name="Spang A."/>
            <person name="Saw J.H."/>
            <person name="Jorgensen S.L."/>
            <person name="Zaremba-Niedzwiedzka K."/>
            <person name="Martijn J."/>
            <person name="Lind A.E."/>
            <person name="van Eijk R."/>
            <person name="Schleper C."/>
            <person name="Guy L."/>
            <person name="Ettema T.J."/>
        </authorList>
    </citation>
    <scope>NUCLEOTIDE SEQUENCE</scope>
</reference>
<dbReference type="InterPro" id="IPR050767">
    <property type="entry name" value="Sel1_AlgK"/>
</dbReference>
<organism evidence="1">
    <name type="scientific">marine sediment metagenome</name>
    <dbReference type="NCBI Taxonomy" id="412755"/>
    <lineage>
        <taxon>unclassified sequences</taxon>
        <taxon>metagenomes</taxon>
        <taxon>ecological metagenomes</taxon>
    </lineage>
</organism>
<dbReference type="PANTHER" id="PTHR11102:SF160">
    <property type="entry name" value="ERAD-ASSOCIATED E3 UBIQUITIN-PROTEIN LIGASE COMPONENT HRD3"/>
    <property type="match status" value="1"/>
</dbReference>
<dbReference type="SMART" id="SM00671">
    <property type="entry name" value="SEL1"/>
    <property type="match status" value="2"/>
</dbReference>
<protein>
    <recommendedName>
        <fullName evidence="2">Sel1 repeat family protein</fullName>
    </recommendedName>
</protein>
<dbReference type="AlphaFoldDB" id="A0A0F9XRX2"/>
<dbReference type="EMBL" id="LAZR01000074">
    <property type="protein sequence ID" value="KKN95018.1"/>
    <property type="molecule type" value="Genomic_DNA"/>
</dbReference>
<dbReference type="SUPFAM" id="SSF81901">
    <property type="entry name" value="HCP-like"/>
    <property type="match status" value="1"/>
</dbReference>
<evidence type="ECO:0008006" key="2">
    <source>
        <dbReference type="Google" id="ProtNLM"/>
    </source>
</evidence>
<dbReference type="Pfam" id="PF08238">
    <property type="entry name" value="Sel1"/>
    <property type="match status" value="2"/>
</dbReference>
<dbReference type="PANTHER" id="PTHR11102">
    <property type="entry name" value="SEL-1-LIKE PROTEIN"/>
    <property type="match status" value="1"/>
</dbReference>
<evidence type="ECO:0000313" key="1">
    <source>
        <dbReference type="EMBL" id="KKN95018.1"/>
    </source>
</evidence>
<name>A0A0F9XRX2_9ZZZZ</name>